<dbReference type="PANTHER" id="PTHR34390">
    <property type="entry name" value="UPF0442 PROTEIN YJJB-RELATED"/>
    <property type="match status" value="1"/>
</dbReference>
<evidence type="ECO:0000256" key="7">
    <source>
        <dbReference type="SAM" id="Phobius"/>
    </source>
</evidence>
<evidence type="ECO:0000259" key="8">
    <source>
        <dbReference type="Pfam" id="PF06738"/>
    </source>
</evidence>
<dbReference type="EMBL" id="JAULJQ010000001">
    <property type="protein sequence ID" value="MDO2408690.1"/>
    <property type="molecule type" value="Genomic_DNA"/>
</dbReference>
<comment type="similarity">
    <text evidence="6">Belongs to the ThrE exporter (TC 2.A.79) family.</text>
</comment>
<keyword evidence="3 7" id="KW-0812">Transmembrane</keyword>
<feature type="transmembrane region" description="Helical" evidence="7">
    <location>
        <begin position="174"/>
        <end position="194"/>
    </location>
</feature>
<evidence type="ECO:0000256" key="2">
    <source>
        <dbReference type="ARBA" id="ARBA00022475"/>
    </source>
</evidence>
<dbReference type="InterPro" id="IPR010619">
    <property type="entry name" value="ThrE-like_N"/>
</dbReference>
<evidence type="ECO:0000313" key="10">
    <source>
        <dbReference type="Proteomes" id="UP001171111"/>
    </source>
</evidence>
<dbReference type="InterPro" id="IPR050539">
    <property type="entry name" value="ThrE_Dicarb/AminoAcid_Exp"/>
</dbReference>
<keyword evidence="2" id="KW-1003">Cell membrane</keyword>
<organism evidence="9 10">
    <name type="scientific">Campylobacter magnus</name>
    <dbReference type="NCBI Taxonomy" id="3026462"/>
    <lineage>
        <taxon>Bacteria</taxon>
        <taxon>Pseudomonadati</taxon>
        <taxon>Campylobacterota</taxon>
        <taxon>Epsilonproteobacteria</taxon>
        <taxon>Campylobacterales</taxon>
        <taxon>Campylobacteraceae</taxon>
        <taxon>Campylobacter</taxon>
    </lineage>
</organism>
<feature type="transmembrane region" description="Helical" evidence="7">
    <location>
        <begin position="200"/>
        <end position="225"/>
    </location>
</feature>
<dbReference type="Proteomes" id="UP001171111">
    <property type="component" value="Unassembled WGS sequence"/>
</dbReference>
<dbReference type="PANTHER" id="PTHR34390:SF2">
    <property type="entry name" value="SUCCINATE TRANSPORTER SUBUNIT YJJP-RELATED"/>
    <property type="match status" value="1"/>
</dbReference>
<dbReference type="Pfam" id="PF06738">
    <property type="entry name" value="ThrE"/>
    <property type="match status" value="1"/>
</dbReference>
<evidence type="ECO:0000256" key="4">
    <source>
        <dbReference type="ARBA" id="ARBA00022989"/>
    </source>
</evidence>
<comment type="caution">
    <text evidence="9">The sequence shown here is derived from an EMBL/GenBank/DDBJ whole genome shotgun (WGS) entry which is preliminary data.</text>
</comment>
<name>A0ABT8T5Q6_9BACT</name>
<evidence type="ECO:0000256" key="3">
    <source>
        <dbReference type="ARBA" id="ARBA00022692"/>
    </source>
</evidence>
<reference evidence="9 10" key="1">
    <citation type="submission" date="2023-06" db="EMBL/GenBank/DDBJ databases">
        <title>Campylobacter magnum sp. nov., isolated from cecal contents of domestic pigs (Sus scrofa domesticus).</title>
        <authorList>
            <person name="Papic B."/>
            <person name="Gruntar I."/>
        </authorList>
    </citation>
    <scope>NUCLEOTIDE SEQUENCE [LARGE SCALE GENOMIC DNA]</scope>
    <source>
        <strain evidence="10">34484-21</strain>
    </source>
</reference>
<keyword evidence="4 7" id="KW-1133">Transmembrane helix</keyword>
<feature type="domain" description="Threonine/serine exporter-like N-terminal" evidence="8">
    <location>
        <begin position="17"/>
        <end position="256"/>
    </location>
</feature>
<sequence>MKPKIGDLALFISKYLAALHACGAFVSRENRCTQRIAHAYGYDISINFFFNNTALTLKDQQNPHIKETLVLSNPAVQINLAELRELSALSWHIHDDRPELAQCYEHLKTAKERNIKERNIWVVLLVVGISFGALCRLFGGDFVAMAFTFGAAFSGAGLRHLLTLWGIDMRLQYIFLSFYSSAFVAFFGGIWAAHFGEFSMHIAIATSILYLIPGIFFINCVIDILDNHVLVGFSRIVNIAILITCMAIGVYLTLVIFGLGALA</sequence>
<evidence type="ECO:0000256" key="1">
    <source>
        <dbReference type="ARBA" id="ARBA00004651"/>
    </source>
</evidence>
<proteinExistence type="inferred from homology"/>
<feature type="transmembrane region" description="Helical" evidence="7">
    <location>
        <begin position="237"/>
        <end position="262"/>
    </location>
</feature>
<feature type="transmembrane region" description="Helical" evidence="7">
    <location>
        <begin position="120"/>
        <end position="139"/>
    </location>
</feature>
<dbReference type="RefSeq" id="WP_273930505.1">
    <property type="nucleotide sequence ID" value="NZ_JAQSLJ010000002.1"/>
</dbReference>
<gene>
    <name evidence="9" type="ORF">Q2362_01070</name>
</gene>
<feature type="transmembrane region" description="Helical" evidence="7">
    <location>
        <begin position="145"/>
        <end position="162"/>
    </location>
</feature>
<accession>A0ABT8T5Q6</accession>
<evidence type="ECO:0000256" key="6">
    <source>
        <dbReference type="ARBA" id="ARBA00034125"/>
    </source>
</evidence>
<evidence type="ECO:0000256" key="5">
    <source>
        <dbReference type="ARBA" id="ARBA00023136"/>
    </source>
</evidence>
<protein>
    <submittedName>
        <fullName evidence="9">Threonine/serine exporter family protein</fullName>
    </submittedName>
</protein>
<keyword evidence="5 7" id="KW-0472">Membrane</keyword>
<comment type="subcellular location">
    <subcellularLocation>
        <location evidence="1">Cell membrane</location>
        <topology evidence="1">Multi-pass membrane protein</topology>
    </subcellularLocation>
</comment>
<evidence type="ECO:0000313" key="9">
    <source>
        <dbReference type="EMBL" id="MDO2408690.1"/>
    </source>
</evidence>
<keyword evidence="10" id="KW-1185">Reference proteome</keyword>